<feature type="binding site" evidence="10">
    <location>
        <position position="407"/>
    </location>
    <ligand>
        <name>substrate</name>
    </ligand>
</feature>
<keyword evidence="10" id="KW-0963">Cytoplasm</keyword>
<dbReference type="MEROPS" id="T05.002"/>
<dbReference type="HOGENOM" id="CLU_027172_1_0_9"/>
<comment type="subunit">
    <text evidence="2 10">Heterotetramer of two alpha and two beta chains.</text>
</comment>
<dbReference type="InterPro" id="IPR002813">
    <property type="entry name" value="Arg_biosynth_ArgJ"/>
</dbReference>
<dbReference type="STRING" id="868595.Desca_0256"/>
<comment type="pathway">
    <text evidence="10">Amino-acid biosynthesis; L-arginine biosynthesis; N(2)-acetyl-L-ornithine from L-glutamate: step 1/4.</text>
</comment>
<dbReference type="Gene3D" id="3.10.20.340">
    <property type="entry name" value="ArgJ beta chain, C-terminal domain"/>
    <property type="match status" value="1"/>
</dbReference>
<dbReference type="PANTHER" id="PTHR23100">
    <property type="entry name" value="ARGININE BIOSYNTHESIS BIFUNCTIONAL PROTEIN ARGJ"/>
    <property type="match status" value="1"/>
</dbReference>
<dbReference type="EC" id="2.3.1.35" evidence="10"/>
<keyword evidence="8 10" id="KW-0012">Acyltransferase</keyword>
<dbReference type="RefSeq" id="WP_013809494.1">
    <property type="nucleotide sequence ID" value="NC_015565.1"/>
</dbReference>
<evidence type="ECO:0000256" key="6">
    <source>
        <dbReference type="ARBA" id="ARBA00022813"/>
    </source>
</evidence>
<evidence type="ECO:0000256" key="9">
    <source>
        <dbReference type="ARBA" id="ARBA00049439"/>
    </source>
</evidence>
<comment type="catalytic activity">
    <reaction evidence="10">
        <text>L-glutamate + acetyl-CoA = N-acetyl-L-glutamate + CoA + H(+)</text>
        <dbReference type="Rhea" id="RHEA:24292"/>
        <dbReference type="ChEBI" id="CHEBI:15378"/>
        <dbReference type="ChEBI" id="CHEBI:29985"/>
        <dbReference type="ChEBI" id="CHEBI:44337"/>
        <dbReference type="ChEBI" id="CHEBI:57287"/>
        <dbReference type="ChEBI" id="CHEBI:57288"/>
        <dbReference type="EC" id="2.3.1.1"/>
    </reaction>
</comment>
<comment type="catalytic activity">
    <reaction evidence="9 10">
        <text>N(2)-acetyl-L-ornithine + L-glutamate = N-acetyl-L-glutamate + L-ornithine</text>
        <dbReference type="Rhea" id="RHEA:15349"/>
        <dbReference type="ChEBI" id="CHEBI:29985"/>
        <dbReference type="ChEBI" id="CHEBI:44337"/>
        <dbReference type="ChEBI" id="CHEBI:46911"/>
        <dbReference type="ChEBI" id="CHEBI:57805"/>
        <dbReference type="EC" id="2.3.1.35"/>
    </reaction>
</comment>
<dbReference type="CDD" id="cd02152">
    <property type="entry name" value="OAT"/>
    <property type="match status" value="1"/>
</dbReference>
<dbReference type="FunFam" id="3.60.70.12:FF:000001">
    <property type="entry name" value="Arginine biosynthesis bifunctional protein ArgJ, chloroplastic"/>
    <property type="match status" value="1"/>
</dbReference>
<feature type="site" description="Cleavage; by autolysis" evidence="10">
    <location>
        <begin position="193"/>
        <end position="194"/>
    </location>
</feature>
<dbReference type="NCBIfam" id="TIGR00120">
    <property type="entry name" value="ArgJ"/>
    <property type="match status" value="1"/>
</dbReference>
<keyword evidence="12" id="KW-1185">Reference proteome</keyword>
<feature type="active site" description="Nucleophile" evidence="10">
    <location>
        <position position="194"/>
    </location>
</feature>
<dbReference type="PANTHER" id="PTHR23100:SF0">
    <property type="entry name" value="ARGININE BIOSYNTHESIS BIFUNCTIONAL PROTEIN ARGJ, MITOCHONDRIAL"/>
    <property type="match status" value="1"/>
</dbReference>
<evidence type="ECO:0000256" key="2">
    <source>
        <dbReference type="ARBA" id="ARBA00011475"/>
    </source>
</evidence>
<feature type="binding site" evidence="10">
    <location>
        <position position="183"/>
    </location>
    <ligand>
        <name>substrate</name>
    </ligand>
</feature>
<dbReference type="GO" id="GO:0005737">
    <property type="term" value="C:cytoplasm"/>
    <property type="evidence" value="ECO:0007669"/>
    <property type="project" value="UniProtKB-SubCell"/>
</dbReference>
<sequence>MNEINVGLARVTGGVTAAKGFKASGVAAGLKRNGQLDLALIVSEVPASVAGVYTTNLVKAAPLELTRQRVSLGTARAVIVNAGNANACTGTRGIPDAQAMAAAAAKGLAIPEEQVLVASTGVIGVPLPVEKIVNAVSAAVAALSRENHTSAAQAIMTTDLVPKECAVQLEIQNSSVTIGGMAKGSGMIHPNMATMLGFITTDAAISSEVLQLALKQAVDDSFNMITVDGDTSTNDMVLVLANGQAGNPEIKPDTEEYRRFCSGLTRVCTELAKMIARDGEGATKLIEVQVKGAPTRRDARLAARAVVGSNLFKAAVFGRDANWGRILCALGYSGAHFDPSQADIFIGHVQVAKDGGAVVFDEAKATEMLSQDPVQVLVDLKAGSHTATAWGCDLTYEYVRINGSYRT</sequence>
<dbReference type="AlphaFoldDB" id="F6B5T7"/>
<dbReference type="Pfam" id="PF01960">
    <property type="entry name" value="ArgJ"/>
    <property type="match status" value="1"/>
</dbReference>
<keyword evidence="4 10" id="KW-0028">Amino-acid biosynthesis</keyword>
<reference evidence="11" key="1">
    <citation type="submission" date="2011-05" db="EMBL/GenBank/DDBJ databases">
        <title>Complete sequence of Desulfotomaculum carboxydivorans CO-1-SRB.</title>
        <authorList>
            <consortium name="US DOE Joint Genome Institute"/>
            <person name="Lucas S."/>
            <person name="Han J."/>
            <person name="Lapidus A."/>
            <person name="Cheng J.-F."/>
            <person name="Goodwin L."/>
            <person name="Pitluck S."/>
            <person name="Peters L."/>
            <person name="Mikhailova N."/>
            <person name="Lu M."/>
            <person name="Han C."/>
            <person name="Tapia R."/>
            <person name="Land M."/>
            <person name="Hauser L."/>
            <person name="Kyrpides N."/>
            <person name="Ivanova N."/>
            <person name="Pagani I."/>
            <person name="Stams A."/>
            <person name="Plugge C."/>
            <person name="Muyzer G."/>
            <person name="Kuever J."/>
            <person name="Parshina S."/>
            <person name="Ivanova A."/>
            <person name="Nazina T."/>
            <person name="Woyke T."/>
        </authorList>
    </citation>
    <scope>NUCLEOTIDE SEQUENCE [LARGE SCALE GENOMIC DNA]</scope>
    <source>
        <strain evidence="11">CO-1-SRB</strain>
    </source>
</reference>
<dbReference type="GO" id="GO:0004358">
    <property type="term" value="F:L-glutamate N-acetyltransferase activity, acting on acetyl-L-ornithine as donor"/>
    <property type="evidence" value="ECO:0007669"/>
    <property type="project" value="UniProtKB-UniRule"/>
</dbReference>
<dbReference type="GO" id="GO:0006526">
    <property type="term" value="P:L-arginine biosynthetic process"/>
    <property type="evidence" value="ECO:0007669"/>
    <property type="project" value="UniProtKB-UniRule"/>
</dbReference>
<evidence type="ECO:0000313" key="11">
    <source>
        <dbReference type="EMBL" id="AEF93160.1"/>
    </source>
</evidence>
<feature type="chain" id="PRO_5023378282" description="Arginine biosynthesis bifunctional protein ArgJ beta chain" evidence="10">
    <location>
        <begin position="194"/>
        <end position="407"/>
    </location>
</feature>
<feature type="binding site" evidence="10">
    <location>
        <position position="194"/>
    </location>
    <ligand>
        <name>substrate</name>
    </ligand>
</feature>
<dbReference type="InterPro" id="IPR016117">
    <property type="entry name" value="ArgJ-like_dom_sf"/>
</dbReference>
<comment type="function">
    <text evidence="10">Catalyzes two activities which are involved in the cyclic version of arginine biosynthesis: the synthesis of N-acetylglutamate from glutamate and acetyl-CoA as the acetyl donor, and of ornithine by transacetylation between N(2)-acetylornithine and glutamate.</text>
</comment>
<dbReference type="SUPFAM" id="SSF56266">
    <property type="entry name" value="DmpA/ArgJ-like"/>
    <property type="match status" value="1"/>
</dbReference>
<dbReference type="GO" id="GO:0004042">
    <property type="term" value="F:L-glutamate N-acetyltransferase activity"/>
    <property type="evidence" value="ECO:0007669"/>
    <property type="project" value="UniProtKB-UniRule"/>
</dbReference>
<comment type="pathway">
    <text evidence="10">Amino-acid biosynthesis; L-arginine biosynthesis; L-ornithine and N-acetyl-L-glutamate from L-glutamate and N(2)-acetyl-L-ornithine (cyclic): step 1/1.</text>
</comment>
<evidence type="ECO:0000256" key="1">
    <source>
        <dbReference type="ARBA" id="ARBA00006774"/>
    </source>
</evidence>
<evidence type="ECO:0000313" key="12">
    <source>
        <dbReference type="Proteomes" id="UP000009226"/>
    </source>
</evidence>
<evidence type="ECO:0000256" key="8">
    <source>
        <dbReference type="ARBA" id="ARBA00023315"/>
    </source>
</evidence>
<evidence type="ECO:0000256" key="7">
    <source>
        <dbReference type="ARBA" id="ARBA00023268"/>
    </source>
</evidence>
<comment type="subcellular location">
    <subcellularLocation>
        <location evidence="10">Cytoplasm</location>
    </subcellularLocation>
</comment>
<feature type="binding site" evidence="10">
    <location>
        <position position="402"/>
    </location>
    <ligand>
        <name>substrate</name>
    </ligand>
</feature>
<feature type="binding site" evidence="10">
    <location>
        <position position="157"/>
    </location>
    <ligand>
        <name>substrate</name>
    </ligand>
</feature>
<dbReference type="eggNOG" id="COG1364">
    <property type="taxonomic scope" value="Bacteria"/>
</dbReference>
<organism evidence="11 12">
    <name type="scientific">Desulfotomaculum nigrificans (strain DSM 14880 / VKM B-2319 / CO-1-SRB)</name>
    <name type="common">Desulfotomaculum carboxydivorans</name>
    <dbReference type="NCBI Taxonomy" id="868595"/>
    <lineage>
        <taxon>Bacteria</taxon>
        <taxon>Bacillati</taxon>
        <taxon>Bacillota</taxon>
        <taxon>Clostridia</taxon>
        <taxon>Eubacteriales</taxon>
        <taxon>Desulfotomaculaceae</taxon>
        <taxon>Desulfotomaculum</taxon>
    </lineage>
</organism>
<protein>
    <recommendedName>
        <fullName evidence="10">Arginine biosynthesis bifunctional protein ArgJ</fullName>
    </recommendedName>
    <domain>
        <recommendedName>
            <fullName evidence="10">Glutamate N-acetyltransferase</fullName>
            <ecNumber evidence="10">2.3.1.35</ecNumber>
        </recommendedName>
        <alternativeName>
            <fullName evidence="10">Ornithine acetyltransferase</fullName>
            <shortName evidence="10">OATase</shortName>
        </alternativeName>
        <alternativeName>
            <fullName evidence="10">Ornithine transacetylase</fullName>
        </alternativeName>
    </domain>
    <domain>
        <recommendedName>
            <fullName evidence="10">Amino-acid acetyltransferase</fullName>
            <ecNumber evidence="10">2.3.1.1</ecNumber>
        </recommendedName>
        <alternativeName>
            <fullName evidence="10">N-acetylglutamate synthase</fullName>
            <shortName evidence="10">AGSase</shortName>
        </alternativeName>
    </domain>
    <component>
        <recommendedName>
            <fullName evidence="10">Arginine biosynthesis bifunctional protein ArgJ alpha chain</fullName>
        </recommendedName>
    </component>
    <component>
        <recommendedName>
            <fullName evidence="10">Arginine biosynthesis bifunctional protein ArgJ beta chain</fullName>
        </recommendedName>
    </component>
</protein>
<dbReference type="EC" id="2.3.1.1" evidence="10"/>
<evidence type="ECO:0000256" key="4">
    <source>
        <dbReference type="ARBA" id="ARBA00022605"/>
    </source>
</evidence>
<evidence type="ECO:0000256" key="10">
    <source>
        <dbReference type="HAMAP-Rule" id="MF_01106"/>
    </source>
</evidence>
<proteinExistence type="inferred from homology"/>
<keyword evidence="5 10" id="KW-0808">Transferase</keyword>
<dbReference type="UniPathway" id="UPA00068">
    <property type="reaction ID" value="UER00106"/>
</dbReference>
<dbReference type="GO" id="GO:0006592">
    <property type="term" value="P:ornithine biosynthetic process"/>
    <property type="evidence" value="ECO:0007669"/>
    <property type="project" value="TreeGrafter"/>
</dbReference>
<feature type="chain" id="PRO_5023378283" description="Arginine biosynthesis bifunctional protein ArgJ alpha chain" evidence="10">
    <location>
        <begin position="1"/>
        <end position="193"/>
    </location>
</feature>
<accession>F6B5T7</accession>
<dbReference type="EMBL" id="CP002736">
    <property type="protein sequence ID" value="AEF93160.1"/>
    <property type="molecule type" value="Genomic_DNA"/>
</dbReference>
<dbReference type="KEGG" id="dca:Desca_0256"/>
<dbReference type="HAMAP" id="MF_01106">
    <property type="entry name" value="ArgJ"/>
    <property type="match status" value="1"/>
</dbReference>
<dbReference type="InterPro" id="IPR042195">
    <property type="entry name" value="ArgJ_beta_C"/>
</dbReference>
<dbReference type="Proteomes" id="UP000009226">
    <property type="component" value="Chromosome"/>
</dbReference>
<keyword evidence="3 10" id="KW-0055">Arginine biosynthesis</keyword>
<feature type="binding site" evidence="10">
    <location>
        <position position="280"/>
    </location>
    <ligand>
        <name>substrate</name>
    </ligand>
</feature>
<evidence type="ECO:0000256" key="3">
    <source>
        <dbReference type="ARBA" id="ARBA00022571"/>
    </source>
</evidence>
<dbReference type="FunFam" id="3.10.20.340:FF:000001">
    <property type="entry name" value="Arginine biosynthesis bifunctional protein ArgJ, chloroplastic"/>
    <property type="match status" value="1"/>
</dbReference>
<keyword evidence="6 10" id="KW-0068">Autocatalytic cleavage</keyword>
<keyword evidence="7 10" id="KW-0511">Multifunctional enzyme</keyword>
<dbReference type="Gene3D" id="3.60.70.12">
    <property type="entry name" value="L-amino peptidase D-ALA esterase/amidase"/>
    <property type="match status" value="1"/>
</dbReference>
<name>F6B5T7_DESCC</name>
<evidence type="ECO:0000256" key="5">
    <source>
        <dbReference type="ARBA" id="ARBA00022679"/>
    </source>
</evidence>
<comment type="similarity">
    <text evidence="1 10">Belongs to the ArgJ family.</text>
</comment>
<feature type="site" description="Involved in the stabilization of negative charge on the oxyanion by the formation of the oxyanion hole" evidence="10">
    <location>
        <position position="120"/>
    </location>
</feature>
<dbReference type="NCBIfam" id="NF003802">
    <property type="entry name" value="PRK05388.1"/>
    <property type="match status" value="1"/>
</dbReference>
<gene>
    <name evidence="10" type="primary">argJ</name>
    <name evidence="11" type="ordered locus">Desca_0256</name>
</gene>
<feature type="site" description="Involved in the stabilization of negative charge on the oxyanion by the formation of the oxyanion hole" evidence="10">
    <location>
        <position position="121"/>
    </location>
</feature>